<dbReference type="Gene3D" id="3.40.50.10810">
    <property type="entry name" value="Tandem AAA-ATPase domain"/>
    <property type="match status" value="1"/>
</dbReference>
<proteinExistence type="predicted"/>
<dbReference type="SUPFAM" id="SSF52540">
    <property type="entry name" value="P-loop containing nucleoside triphosphate hydrolases"/>
    <property type="match status" value="2"/>
</dbReference>
<evidence type="ECO:0000259" key="6">
    <source>
        <dbReference type="PROSITE" id="PS51194"/>
    </source>
</evidence>
<evidence type="ECO:0000313" key="8">
    <source>
        <dbReference type="Proteomes" id="UP001227317"/>
    </source>
</evidence>
<dbReference type="Pfam" id="PF13020">
    <property type="entry name" value="NOV_C"/>
    <property type="match status" value="1"/>
</dbReference>
<protein>
    <submittedName>
        <fullName evidence="7">Helicase-related protein</fullName>
    </submittedName>
</protein>
<dbReference type="Gene3D" id="3.40.50.300">
    <property type="entry name" value="P-loop containing nucleotide triphosphate hydrolases"/>
    <property type="match status" value="1"/>
</dbReference>
<organism evidence="7 8">
    <name type="scientific">Azospirillum isscasi</name>
    <dbReference type="NCBI Taxonomy" id="3053926"/>
    <lineage>
        <taxon>Bacteria</taxon>
        <taxon>Pseudomonadati</taxon>
        <taxon>Pseudomonadota</taxon>
        <taxon>Alphaproteobacteria</taxon>
        <taxon>Rhodospirillales</taxon>
        <taxon>Azospirillaceae</taxon>
        <taxon>Azospirillum</taxon>
    </lineage>
</organism>
<dbReference type="Pfam" id="PF00176">
    <property type="entry name" value="SNF2-rel_dom"/>
    <property type="match status" value="1"/>
</dbReference>
<accession>A0ABU0WJN9</accession>
<dbReference type="InterPro" id="IPR000330">
    <property type="entry name" value="SNF2_N"/>
</dbReference>
<gene>
    <name evidence="7" type="ORF">QSG27_17130</name>
</gene>
<dbReference type="InterPro" id="IPR057342">
    <property type="entry name" value="DEXDc_RapA"/>
</dbReference>
<dbReference type="Pfam" id="PF00271">
    <property type="entry name" value="Helicase_C"/>
    <property type="match status" value="1"/>
</dbReference>
<evidence type="ECO:0000256" key="4">
    <source>
        <dbReference type="ARBA" id="ARBA00022840"/>
    </source>
</evidence>
<dbReference type="PROSITE" id="PS51194">
    <property type="entry name" value="HELICASE_CTER"/>
    <property type="match status" value="1"/>
</dbReference>
<dbReference type="InterPro" id="IPR014001">
    <property type="entry name" value="Helicase_ATP-bd"/>
</dbReference>
<dbReference type="InterPro" id="IPR038718">
    <property type="entry name" value="SNF2-like_sf"/>
</dbReference>
<comment type="caution">
    <text evidence="7">The sequence shown here is derived from an EMBL/GenBank/DDBJ whole genome shotgun (WGS) entry which is preliminary data.</text>
</comment>
<keyword evidence="2" id="KW-0378">Hydrolase</keyword>
<dbReference type="CDD" id="cd18011">
    <property type="entry name" value="DEXDc_RapA"/>
    <property type="match status" value="1"/>
</dbReference>
<dbReference type="EMBL" id="JAUJFI010000086">
    <property type="protein sequence ID" value="MDQ2104427.1"/>
    <property type="molecule type" value="Genomic_DNA"/>
</dbReference>
<keyword evidence="4" id="KW-0067">ATP-binding</keyword>
<feature type="domain" description="Helicase C-terminal" evidence="6">
    <location>
        <begin position="515"/>
        <end position="677"/>
    </location>
</feature>
<dbReference type="InterPro" id="IPR001650">
    <property type="entry name" value="Helicase_C-like"/>
</dbReference>
<keyword evidence="3 7" id="KW-0347">Helicase</keyword>
<dbReference type="RefSeq" id="WP_306708193.1">
    <property type="nucleotide sequence ID" value="NZ_JAUJFI010000086.1"/>
</dbReference>
<keyword evidence="1" id="KW-0547">Nucleotide-binding</keyword>
<dbReference type="SMART" id="SM00490">
    <property type="entry name" value="HELICc"/>
    <property type="match status" value="1"/>
</dbReference>
<feature type="domain" description="Helicase ATP-binding" evidence="5">
    <location>
        <begin position="116"/>
        <end position="290"/>
    </location>
</feature>
<dbReference type="InterPro" id="IPR027417">
    <property type="entry name" value="P-loop_NTPase"/>
</dbReference>
<name>A0ABU0WJN9_9PROT</name>
<dbReference type="PANTHER" id="PTHR45766:SF6">
    <property type="entry name" value="SWI_SNF-RELATED MATRIX-ASSOCIATED ACTIN-DEPENDENT REGULATOR OF CHROMATIN SUBFAMILY A-LIKE PROTEIN 1"/>
    <property type="match status" value="1"/>
</dbReference>
<evidence type="ECO:0000313" key="7">
    <source>
        <dbReference type="EMBL" id="MDQ2104427.1"/>
    </source>
</evidence>
<dbReference type="PROSITE" id="PS51192">
    <property type="entry name" value="HELICASE_ATP_BIND_1"/>
    <property type="match status" value="1"/>
</dbReference>
<keyword evidence="8" id="KW-1185">Reference proteome</keyword>
<dbReference type="InterPro" id="IPR024975">
    <property type="entry name" value="NOV_C"/>
</dbReference>
<evidence type="ECO:0000259" key="5">
    <source>
        <dbReference type="PROSITE" id="PS51192"/>
    </source>
</evidence>
<dbReference type="SMART" id="SM00487">
    <property type="entry name" value="DEXDc"/>
    <property type="match status" value="1"/>
</dbReference>
<sequence length="1193" mass="134809">MARLEDLTPNASVRGILPNGLVTVVNVQWHGSAAVELTYKTPEGKVANELLYRHDEERIEVATAGRPWSFDGDGGLFRLVSEAQRIRLAHLFDPVLAVHTSVVEPLPHQITAVYESMLPRQPLRFLLADDPGAGKTIMAGLLMKELIVRGDLQRCLVVCPGSLAEQWQDELYRRFQLPFEILTNDKLEAARTGNWFLENNLVIARLDKLSRDEDVQQKLQAPDCRWDLVVCDEAHKLSATFFGGEVKYTKRYRLGQMLSSLTRHFLLMTATPHNGKEEDFQLFMALLDGDRFEGRFRDGTHTADVSDLMRRMVKERLLKFDGKPLFPERIAYTVPYKLSDSEARLYREVSDYVREEFNRADALQNDKRAGTVGFALTILQRRLASSPEAIYQSLRRRRERLESRLREMEILQRGAEIGAMLSTGRMLDADDVEDLDDAPDNEVQAAEEEILDQATAARSIGELKIEIDTLKRLEALALSIRRSGEDKKWRELASLLSEIFTPALIANGFAEDAEPYDAGVPAIPKPSPSPRQKLVLFTEHRDTLNYLEGRITTLLGRKEAVVAIHGGLGREERKKAEEAFKHDPEVKVLLATDAAGEGINLQRAHLMVNYDLPWNPNRLEQRFGRIHRIGQTEVCHLWNLVAEETREGDVYSKLLEKLEQARRALGGQVFDVLGKLQFDGRPLRELLIDAIRYGEQPEVRARLDQVIDDAVNREHLCGLLEDGALVQDSMDVIRVNRIREEMERAEARRLQPHYIESFFMEAFRRLGGATKQREPRRYEITHVPAPIRNRDRLIGIGEPVLPRYERIAFEKALVAPMGQPLAAFVCPGHPLLDSVIDLTLERHRDLLRRGTILVDERDFGTRPRLLFTLEHAIQDGAVTRGGERRVVSKRMLYVEIDEAGTTRPLRHAPYLDFRPLKDGEPNADAILARPECAWIGPGLEAQAIGHAVGTVVPEHLAEVKDRKLALLTKTEAAVKDRLTKEITYWDHRAEQLKLQEQAGKTNANLNSGEARKRADALQARLEKRLDEIKQERQMSPLPPVVLGGLLVVPIGLLNAITGKTMHQPSQPVDTMAAAARARDIIMEIERGLGFEPTDREFEKLGYDIESRVPGTGRLRFIEVKGRVTGADTITVTRNEILTSLNKPDDFILAVVEFDGPGHRVHYIRQPFSREPDFGVTSVNYSFAELIAKAGAVA</sequence>
<evidence type="ECO:0000256" key="1">
    <source>
        <dbReference type="ARBA" id="ARBA00022741"/>
    </source>
</evidence>
<dbReference type="Proteomes" id="UP001227317">
    <property type="component" value="Unassembled WGS sequence"/>
</dbReference>
<dbReference type="PANTHER" id="PTHR45766">
    <property type="entry name" value="DNA ANNEALING HELICASE AND ENDONUCLEASE ZRANB3 FAMILY MEMBER"/>
    <property type="match status" value="1"/>
</dbReference>
<evidence type="ECO:0000256" key="2">
    <source>
        <dbReference type="ARBA" id="ARBA00022801"/>
    </source>
</evidence>
<reference evidence="7 8" key="1">
    <citation type="submission" date="2023-06" db="EMBL/GenBank/DDBJ databases">
        <title>Azospirillum isscasensis sp.nov, a bacterium isolated from rhizosphere soil of rice.</title>
        <authorList>
            <person name="Wang H."/>
        </authorList>
    </citation>
    <scope>NUCLEOTIDE SEQUENCE [LARGE SCALE GENOMIC DNA]</scope>
    <source>
        <strain evidence="7 8">C340-1</strain>
    </source>
</reference>
<dbReference type="GO" id="GO:0004386">
    <property type="term" value="F:helicase activity"/>
    <property type="evidence" value="ECO:0007669"/>
    <property type="project" value="UniProtKB-KW"/>
</dbReference>
<dbReference type="CDD" id="cd18793">
    <property type="entry name" value="SF2_C_SNF"/>
    <property type="match status" value="1"/>
</dbReference>
<evidence type="ECO:0000256" key="3">
    <source>
        <dbReference type="ARBA" id="ARBA00022806"/>
    </source>
</evidence>
<dbReference type="InterPro" id="IPR049730">
    <property type="entry name" value="SNF2/RAD54-like_C"/>
</dbReference>